<dbReference type="Proteomes" id="UP001497516">
    <property type="component" value="Chromosome 5"/>
</dbReference>
<dbReference type="PANTHER" id="PTHR33415:SF12">
    <property type="entry name" value="PROTEIN EMBRYO DEFECTIVE 514"/>
    <property type="match status" value="1"/>
</dbReference>
<gene>
    <name evidence="2" type="ORF">LTRI10_LOCUS30731</name>
</gene>
<dbReference type="InterPro" id="IPR044673">
    <property type="entry name" value="DCL-like"/>
</dbReference>
<dbReference type="EMBL" id="OZ034818">
    <property type="protein sequence ID" value="CAL1389908.1"/>
    <property type="molecule type" value="Genomic_DNA"/>
</dbReference>
<dbReference type="Gene3D" id="3.10.450.40">
    <property type="match status" value="3"/>
</dbReference>
<dbReference type="GO" id="GO:0009658">
    <property type="term" value="P:chloroplast organization"/>
    <property type="evidence" value="ECO:0007669"/>
    <property type="project" value="TreeGrafter"/>
</dbReference>
<feature type="region of interest" description="Disordered" evidence="1">
    <location>
        <begin position="1"/>
        <end position="59"/>
    </location>
</feature>
<feature type="compositionally biased region" description="Basic and acidic residues" evidence="1">
    <location>
        <begin position="36"/>
        <end position="53"/>
    </location>
</feature>
<dbReference type="GO" id="GO:0009507">
    <property type="term" value="C:chloroplast"/>
    <property type="evidence" value="ECO:0007669"/>
    <property type="project" value="TreeGrafter"/>
</dbReference>
<reference evidence="2 3" key="1">
    <citation type="submission" date="2024-04" db="EMBL/GenBank/DDBJ databases">
        <authorList>
            <person name="Fracassetti M."/>
        </authorList>
    </citation>
    <scope>NUCLEOTIDE SEQUENCE [LARGE SCALE GENOMIC DNA]</scope>
</reference>
<dbReference type="Pfam" id="PF11523">
    <property type="entry name" value="DUF3223"/>
    <property type="match status" value="3"/>
</dbReference>
<dbReference type="GO" id="GO:0017126">
    <property type="term" value="P:nucleologenesis"/>
    <property type="evidence" value="ECO:0007669"/>
    <property type="project" value="TreeGrafter"/>
</dbReference>
<protein>
    <submittedName>
        <fullName evidence="2">Uncharacterized protein</fullName>
    </submittedName>
</protein>
<dbReference type="PANTHER" id="PTHR33415">
    <property type="entry name" value="PROTEIN EMBRYO DEFECTIVE 514"/>
    <property type="match status" value="1"/>
</dbReference>
<organism evidence="2 3">
    <name type="scientific">Linum trigynum</name>
    <dbReference type="NCBI Taxonomy" id="586398"/>
    <lineage>
        <taxon>Eukaryota</taxon>
        <taxon>Viridiplantae</taxon>
        <taxon>Streptophyta</taxon>
        <taxon>Embryophyta</taxon>
        <taxon>Tracheophyta</taxon>
        <taxon>Spermatophyta</taxon>
        <taxon>Magnoliopsida</taxon>
        <taxon>eudicotyledons</taxon>
        <taxon>Gunneridae</taxon>
        <taxon>Pentapetalae</taxon>
        <taxon>rosids</taxon>
        <taxon>fabids</taxon>
        <taxon>Malpighiales</taxon>
        <taxon>Linaceae</taxon>
        <taxon>Linum</taxon>
    </lineage>
</organism>
<evidence type="ECO:0000313" key="2">
    <source>
        <dbReference type="EMBL" id="CAL1389908.1"/>
    </source>
</evidence>
<feature type="compositionally biased region" description="Basic and acidic residues" evidence="1">
    <location>
        <begin position="16"/>
        <end position="29"/>
    </location>
</feature>
<evidence type="ECO:0000256" key="1">
    <source>
        <dbReference type="SAM" id="MobiDB-lite"/>
    </source>
</evidence>
<dbReference type="AlphaFoldDB" id="A0AAV2EVZ5"/>
<accession>A0AAV2EVZ5</accession>
<proteinExistence type="predicted"/>
<sequence length="468" mass="53112">MAIERNPEEAFFLRGRNPEEVVKRAREETGEAESGDAGRSDDVWKKEKRKKDAGAPGTEGVVRLGTMEFTTSREMFQTVKGWMTGSYLNFPVVNRIVPSLLDLVKKGHPEPHKMIGCGVDSFRVRNDTMCSHFRTFFIVRKDDSTADFCFRTCVNNILPLPEDLKDQGGGVVAVCACHIAGGMGRLHADRVAEERERLTRELNARLDEEERMGRLNTVILGSKKFYYSTHMYRYFYSLLMRSPLNQTLVEKHAHLMLLELLKKGDPESEKKIGSSGVESFQVRIHPAYDSDLRSFYFVRGDGSMEDFCFIKCVDHIFPLTEKFQEQCVGPCSCHHEEDGEGGVTLGWLKFQSSTQMFSYFGRLNQFCPYESPITDPVIQTVVLALLKKGDPEWEKKVGSGGGLQSVQIRRPTVGSYPAYFVVRNDGSMLPFCFWTCIDNLIPLPNDYKNRCAPAGAGLKSFQRSYTWR</sequence>
<dbReference type="GO" id="GO:0005634">
    <property type="term" value="C:nucleus"/>
    <property type="evidence" value="ECO:0007669"/>
    <property type="project" value="TreeGrafter"/>
</dbReference>
<evidence type="ECO:0000313" key="3">
    <source>
        <dbReference type="Proteomes" id="UP001497516"/>
    </source>
</evidence>
<dbReference type="GO" id="GO:1901259">
    <property type="term" value="P:chloroplast rRNA processing"/>
    <property type="evidence" value="ECO:0007669"/>
    <property type="project" value="TreeGrafter"/>
</dbReference>
<name>A0AAV2EVZ5_9ROSI</name>
<keyword evidence="3" id="KW-1185">Reference proteome</keyword>